<dbReference type="EMBL" id="FQZP01000018">
    <property type="protein sequence ID" value="SHI98615.1"/>
    <property type="molecule type" value="Genomic_DNA"/>
</dbReference>
<dbReference type="GO" id="GO:0042173">
    <property type="term" value="P:regulation of sporulation resulting in formation of a cellular spore"/>
    <property type="evidence" value="ECO:0007669"/>
    <property type="project" value="InterPro"/>
</dbReference>
<evidence type="ECO:0000256" key="6">
    <source>
        <dbReference type="ARBA" id="ARBA00022837"/>
    </source>
</evidence>
<evidence type="ECO:0000256" key="7">
    <source>
        <dbReference type="ARBA" id="ARBA00022969"/>
    </source>
</evidence>
<evidence type="ECO:0000313" key="18">
    <source>
        <dbReference type="EMBL" id="SHI98615.1"/>
    </source>
</evidence>
<evidence type="ECO:0000256" key="4">
    <source>
        <dbReference type="ARBA" id="ARBA00022491"/>
    </source>
</evidence>
<evidence type="ECO:0000256" key="2">
    <source>
        <dbReference type="ARBA" id="ARBA00018672"/>
    </source>
</evidence>
<dbReference type="InterPro" id="IPR036388">
    <property type="entry name" value="WH-like_DNA-bd_sf"/>
</dbReference>
<dbReference type="PROSITE" id="PS50110">
    <property type="entry name" value="RESPONSE_REGULATORY"/>
    <property type="match status" value="1"/>
</dbReference>
<keyword evidence="10 14" id="KW-0238">DNA-binding</keyword>
<dbReference type="Proteomes" id="UP000324781">
    <property type="component" value="Unassembled WGS sequence"/>
</dbReference>
<evidence type="ECO:0000256" key="10">
    <source>
        <dbReference type="ARBA" id="ARBA00023125"/>
    </source>
</evidence>
<dbReference type="InterPro" id="IPR012052">
    <property type="entry name" value="Spore_0_A"/>
</dbReference>
<dbReference type="SMART" id="SM00448">
    <property type="entry name" value="REC"/>
    <property type="match status" value="1"/>
</dbReference>
<accession>A0A1M6FLQ2</accession>
<dbReference type="GO" id="GO:0000156">
    <property type="term" value="F:phosphorelay response regulator activity"/>
    <property type="evidence" value="ECO:0007669"/>
    <property type="project" value="TreeGrafter"/>
</dbReference>
<keyword evidence="5 16" id="KW-0597">Phosphoprotein</keyword>
<evidence type="ECO:0000256" key="15">
    <source>
        <dbReference type="PIRSR" id="PIRSR002937-1"/>
    </source>
</evidence>
<dbReference type="GO" id="GO:0000976">
    <property type="term" value="F:transcription cis-regulatory region binding"/>
    <property type="evidence" value="ECO:0007669"/>
    <property type="project" value="TreeGrafter"/>
</dbReference>
<dbReference type="PIRSF" id="PIRSF002937">
    <property type="entry name" value="Res_reg_Spo0A"/>
    <property type="match status" value="1"/>
</dbReference>
<evidence type="ECO:0000256" key="13">
    <source>
        <dbReference type="ARBA" id="ARBA00024867"/>
    </source>
</evidence>
<dbReference type="GO" id="GO:0030435">
    <property type="term" value="P:sporulation resulting in formation of a cellular spore"/>
    <property type="evidence" value="ECO:0007669"/>
    <property type="project" value="UniProtKB-UniRule"/>
</dbReference>
<keyword evidence="3 14" id="KW-0963">Cytoplasm</keyword>
<dbReference type="Gene3D" id="3.40.50.2300">
    <property type="match status" value="1"/>
</dbReference>
<evidence type="ECO:0000256" key="9">
    <source>
        <dbReference type="ARBA" id="ARBA00023015"/>
    </source>
</evidence>
<evidence type="ECO:0000259" key="17">
    <source>
        <dbReference type="PROSITE" id="PS50110"/>
    </source>
</evidence>
<evidence type="ECO:0000256" key="11">
    <source>
        <dbReference type="ARBA" id="ARBA00023159"/>
    </source>
</evidence>
<dbReference type="InterPro" id="IPR016032">
    <property type="entry name" value="Sig_transdc_resp-reg_C-effctor"/>
</dbReference>
<dbReference type="GO" id="GO:0005509">
    <property type="term" value="F:calcium ion binding"/>
    <property type="evidence" value="ECO:0007669"/>
    <property type="project" value="UniProtKB-UniRule"/>
</dbReference>
<keyword evidence="19" id="KW-1185">Reference proteome</keyword>
<comment type="cofactor">
    <cofactor evidence="14 15">
        <name>Ca(2+)</name>
        <dbReference type="ChEBI" id="CHEBI:29108"/>
    </cofactor>
    <text evidence="14 15">Binds 1 Ca(2+) ion per subunit.</text>
</comment>
<organism evidence="18 19">
    <name type="scientific">Thermoclostridium caenicola</name>
    <dbReference type="NCBI Taxonomy" id="659425"/>
    <lineage>
        <taxon>Bacteria</taxon>
        <taxon>Bacillati</taxon>
        <taxon>Bacillota</taxon>
        <taxon>Clostridia</taxon>
        <taxon>Eubacteriales</taxon>
        <taxon>Oscillospiraceae</taxon>
        <taxon>Thermoclostridium</taxon>
    </lineage>
</organism>
<keyword evidence="14 15" id="KW-0479">Metal-binding</keyword>
<keyword evidence="12 14" id="KW-0804">Transcription</keyword>
<keyword evidence="8 14" id="KW-0902">Two-component regulatory system</keyword>
<dbReference type="InterPro" id="IPR011006">
    <property type="entry name" value="CheY-like_superfamily"/>
</dbReference>
<feature type="binding site" evidence="15">
    <location>
        <position position="57"/>
    </location>
    <ligand>
        <name>Ca(2+)</name>
        <dbReference type="ChEBI" id="CHEBI:29108"/>
    </ligand>
</feature>
<evidence type="ECO:0000256" key="14">
    <source>
        <dbReference type="PIRNR" id="PIRNR002937"/>
    </source>
</evidence>
<evidence type="ECO:0000256" key="3">
    <source>
        <dbReference type="ARBA" id="ARBA00022490"/>
    </source>
</evidence>
<keyword evidence="7 14" id="KW-0749">Sporulation</keyword>
<dbReference type="PANTHER" id="PTHR48111:SF1">
    <property type="entry name" value="TWO-COMPONENT RESPONSE REGULATOR ORR33"/>
    <property type="match status" value="1"/>
</dbReference>
<dbReference type="GO" id="GO:0032993">
    <property type="term" value="C:protein-DNA complex"/>
    <property type="evidence" value="ECO:0007669"/>
    <property type="project" value="TreeGrafter"/>
</dbReference>
<keyword evidence="4 14" id="KW-0678">Repressor</keyword>
<comment type="function">
    <text evidence="13 14">May play the central regulatory role in sporulation. It may be an element of the effector pathway responsible for the activation of sporulation genes in response to nutritional stress. Spo0A may act in concert with spo0H (a sigma factor) to control the expression of some genes that are critical to the sporulation process.</text>
</comment>
<dbReference type="Pfam" id="PF08769">
    <property type="entry name" value="Spo0A_C"/>
    <property type="match status" value="1"/>
</dbReference>
<feature type="binding site" evidence="15">
    <location>
        <position position="12"/>
    </location>
    <ligand>
        <name>Ca(2+)</name>
        <dbReference type="ChEBI" id="CHEBI:29108"/>
    </ligand>
</feature>
<evidence type="ECO:0000256" key="12">
    <source>
        <dbReference type="ARBA" id="ARBA00023163"/>
    </source>
</evidence>
<comment type="subcellular location">
    <subcellularLocation>
        <location evidence="1 14">Cytoplasm</location>
    </subcellularLocation>
</comment>
<evidence type="ECO:0000256" key="8">
    <source>
        <dbReference type="ARBA" id="ARBA00023012"/>
    </source>
</evidence>
<dbReference type="GO" id="GO:0003700">
    <property type="term" value="F:DNA-binding transcription factor activity"/>
    <property type="evidence" value="ECO:0007669"/>
    <property type="project" value="InterPro"/>
</dbReference>
<dbReference type="InterPro" id="IPR039420">
    <property type="entry name" value="WalR-like"/>
</dbReference>
<evidence type="ECO:0000256" key="16">
    <source>
        <dbReference type="PROSITE-ProRule" id="PRU00169"/>
    </source>
</evidence>
<dbReference type="InterPro" id="IPR014879">
    <property type="entry name" value="Spo0A_C"/>
</dbReference>
<dbReference type="AlphaFoldDB" id="A0A1M6FLQ2"/>
<feature type="modified residue" description="4-aspartylphosphate" evidence="16">
    <location>
        <position position="57"/>
    </location>
</feature>
<proteinExistence type="predicted"/>
<dbReference type="PANTHER" id="PTHR48111">
    <property type="entry name" value="REGULATOR OF RPOS"/>
    <property type="match status" value="1"/>
</dbReference>
<protein>
    <recommendedName>
        <fullName evidence="2 14">Stage 0 sporulation protein A homolog</fullName>
    </recommendedName>
</protein>
<gene>
    <name evidence="18" type="ORF">SAMN05444373_101813</name>
</gene>
<keyword evidence="6 14" id="KW-0106">Calcium</keyword>
<dbReference type="InterPro" id="IPR001789">
    <property type="entry name" value="Sig_transdc_resp-reg_receiver"/>
</dbReference>
<evidence type="ECO:0000256" key="5">
    <source>
        <dbReference type="ARBA" id="ARBA00022553"/>
    </source>
</evidence>
<dbReference type="Gene3D" id="1.10.10.10">
    <property type="entry name" value="Winged helix-like DNA-binding domain superfamily/Winged helix DNA-binding domain"/>
    <property type="match status" value="1"/>
</dbReference>
<dbReference type="Pfam" id="PF00072">
    <property type="entry name" value="Response_reg"/>
    <property type="match status" value="1"/>
</dbReference>
<keyword evidence="11 14" id="KW-0010">Activator</keyword>
<evidence type="ECO:0000256" key="1">
    <source>
        <dbReference type="ARBA" id="ARBA00004496"/>
    </source>
</evidence>
<dbReference type="SUPFAM" id="SSF52172">
    <property type="entry name" value="CheY-like"/>
    <property type="match status" value="1"/>
</dbReference>
<name>A0A1M6FLQ2_9FIRM</name>
<dbReference type="GO" id="GO:0005829">
    <property type="term" value="C:cytosol"/>
    <property type="evidence" value="ECO:0007669"/>
    <property type="project" value="TreeGrafter"/>
</dbReference>
<keyword evidence="9 14" id="KW-0805">Transcription regulation</keyword>
<reference evidence="18 19" key="1">
    <citation type="submission" date="2016-11" db="EMBL/GenBank/DDBJ databases">
        <authorList>
            <person name="Varghese N."/>
            <person name="Submissions S."/>
        </authorList>
    </citation>
    <scope>NUCLEOTIDE SEQUENCE [LARGE SCALE GENOMIC DNA]</scope>
    <source>
        <strain evidence="18 19">DSM 19027</strain>
    </source>
</reference>
<sequence length="269" mass="29974">MKDKIRVLVADDNVAFGMIICEFLESQNDIEVTARVENGEDAIEMIEKAKPDIVVLDIIMPRLDGLGVLTRFKDVSPSEKPLFIVLSAVGQDTITQQALALGAIYYIVKPFDLGVLVERIRELVRSHGPTVLRMDTNTATTTATTKITASSADSVQSKITQIMRDVGVPAHIKGYQYMRDAIMMAVKDREIISAVTKRLYPELAKVHKTTPSRVERAIRHAIEVAWNRGRVDTINELFGYTINTRKGKPTNSEFIAMVADTLRLSEKIS</sequence>
<feature type="binding site" evidence="15">
    <location>
        <position position="11"/>
    </location>
    <ligand>
        <name>Ca(2+)</name>
        <dbReference type="ChEBI" id="CHEBI:29108"/>
    </ligand>
</feature>
<dbReference type="NCBIfam" id="TIGR02875">
    <property type="entry name" value="spore_0_A"/>
    <property type="match status" value="1"/>
</dbReference>
<dbReference type="SUPFAM" id="SSF46894">
    <property type="entry name" value="C-terminal effector domain of the bipartite response regulators"/>
    <property type="match status" value="1"/>
</dbReference>
<evidence type="ECO:0000313" key="19">
    <source>
        <dbReference type="Proteomes" id="UP000324781"/>
    </source>
</evidence>
<dbReference type="OrthoDB" id="9793299at2"/>
<dbReference type="GO" id="GO:0051606">
    <property type="term" value="P:detection of stimulus"/>
    <property type="evidence" value="ECO:0007669"/>
    <property type="project" value="UniProtKB-UniRule"/>
</dbReference>
<feature type="domain" description="Response regulatory" evidence="17">
    <location>
        <begin position="6"/>
        <end position="124"/>
    </location>
</feature>